<comment type="subunit">
    <text evidence="5">Homodimer.</text>
</comment>
<keyword evidence="9" id="KW-0325">Glycoprotein</keyword>
<dbReference type="EMBL" id="MBDN02000188">
    <property type="protein sequence ID" value="RLN78469.1"/>
    <property type="molecule type" value="Genomic_DNA"/>
</dbReference>
<dbReference type="SUPFAM" id="SSF49303">
    <property type="entry name" value="beta-Galactosidase/glucuronidase domain"/>
    <property type="match status" value="1"/>
</dbReference>
<comment type="subcellular location">
    <subcellularLocation>
        <location evidence="2">Secreted</location>
    </subcellularLocation>
</comment>
<comment type="pathway">
    <text evidence="3">Glycan metabolism; N-glycan degradation.</text>
</comment>
<dbReference type="GO" id="GO:0005484">
    <property type="term" value="F:SNAP receptor activity"/>
    <property type="evidence" value="ECO:0007669"/>
    <property type="project" value="InterPro"/>
</dbReference>
<dbReference type="GO" id="GO:0006516">
    <property type="term" value="P:glycoprotein catabolic process"/>
    <property type="evidence" value="ECO:0007669"/>
    <property type="project" value="TreeGrafter"/>
</dbReference>
<dbReference type="InterPro" id="IPR017853">
    <property type="entry name" value="GH"/>
</dbReference>
<dbReference type="InterPro" id="IPR050887">
    <property type="entry name" value="Beta-mannosidase_GH2"/>
</dbReference>
<evidence type="ECO:0000259" key="15">
    <source>
        <dbReference type="PROSITE" id="PS50192"/>
    </source>
</evidence>
<keyword evidence="20" id="KW-1185">Reference proteome</keyword>
<dbReference type="PROSITE" id="PS00914">
    <property type="entry name" value="SYNTAXIN"/>
    <property type="match status" value="1"/>
</dbReference>
<evidence type="ECO:0000313" key="18">
    <source>
        <dbReference type="EMBL" id="RLN02212.1"/>
    </source>
</evidence>
<dbReference type="InterPro" id="IPR013783">
    <property type="entry name" value="Ig-like_fold"/>
</dbReference>
<dbReference type="PANTHER" id="PTHR43730:SF1">
    <property type="entry name" value="BETA-MANNOSIDASE"/>
    <property type="match status" value="1"/>
</dbReference>
<comment type="caution">
    <text evidence="19">The sequence shown here is derived from an EMBL/GenBank/DDBJ whole genome shotgun (WGS) entry which is preliminary data.</text>
</comment>
<protein>
    <recommendedName>
        <fullName evidence="12">Beta-mannosidase B</fullName>
        <ecNumber evidence="6">3.2.1.25</ecNumber>
    </recommendedName>
    <alternativeName>
        <fullName evidence="13">Mannanase B</fullName>
    </alternativeName>
</protein>
<dbReference type="Pfam" id="PF17753">
    <property type="entry name" value="Ig_mannosidase"/>
    <property type="match status" value="1"/>
</dbReference>
<dbReference type="EMBL" id="JPWU03000179">
    <property type="protein sequence ID" value="KAG2523539.1"/>
    <property type="molecule type" value="Genomic_DNA"/>
</dbReference>
<sequence length="1195" mass="135841">MATRDLTRSFLQLRADEKAKVLRRKNIVSHREEGNALIKSSDQEATSVTIAPGWVDVVAGTNQHVARIKEMMEKLHKLHTSRLMVRFDGSESKYEQEIDQVTQEITDEFRSAEKGLRRMAQSDHSGEFSAADAKTRQNVQRALATQLQTLSGDFRKSQKTYLARVKNQKEGPVEFDFLAENEAKQKRRGDTGFTQAQVTEVEIAEDLINERDQEIQRIATSITELATIFKELAVLVIDQGTILDRIDYNMEQVVEQTEKGIEELEKAEQTQKNSHRVVPLDHWTLRTSNGSIHVDNVTVPGTSHTHLLDAGVIRDPYYRFNEREYEWIAKETWVYETKVTLSSESVESANTKLVFETLDGVASVFVNGKLVTATANSFRSYTIDIDSLLVNGVNQITVEFAPVTEYAKDTAAQYPYFVPATENFNTWTEPSHRSFVRKAGSDFGWDWGPAFVTAGIAGSAYLEFQTPSLVLKEMQVVQAFPAGKEDLSIVRVSVSVTLDGAKARHENVTFDLFVNGGHQTAVTTTILEDWAEDAVVELLFELENPRLWWPVRYGEPYLYNLRVDAWGVDFNSSLAHKSGIRLVELVQEDTNAGNVTGQTFYFKINNVPIFVKGANWIPTDSFPTRVKPTAVRHLLESVRTANMNMIRVWGGGRYESDQFYSECDRLGILVWQELMFACGMYPRDSAFLDNAMREVTFQIARLRKYTSIVTWGGNNENENMMEQFVDAPIFPPGVAFNRDIAVTDFTKLFVDLIQPAIVSMDPTRPFVDTSPSNGVYSVDPYVKRWGPTNGIAFGDVHFYDYKSDCQDYRMYPRARFISEFGFQSWPSAASLRDVSSKEDWKSFQSFWQFLKYRERHENGTAQMLAQLNRRFHVPFPFRHEKWLDEGSANQSAEVLGFSIEKRIESYLYLTQIQQSLCYQTAIRTWRRGKNANLGMTMGILYWQLNDIWQGSSWSSIEYSGRWKSLHYVAKREFAPFIVSIHERAHDDTVEVYGVSDVNEGLQVDVVYELRRTTCGSLLKSIDRKAVAMAALESRFIEELSITTILDEDATSCHRRSCFLYARCVVKSATMPEVSTACEDTYHFFTPFKHLNLGWGQVAVHSVVKTETDSTTVFSVELLSTNFVALFVEVDAPGVLGYWSSNSFLMLANETKTLNFTLSSADDGNNLLADTFSKIIQVNWLQKSYDNSIALDAAVQ</sequence>
<keyword evidence="10" id="KW-0326">Glycosidase</keyword>
<comment type="similarity">
    <text evidence="4 14">Belongs to the syntaxin family.</text>
</comment>
<dbReference type="PROSITE" id="PS50192">
    <property type="entry name" value="T_SNARE"/>
    <property type="match status" value="1"/>
</dbReference>
<evidence type="ECO:0000256" key="8">
    <source>
        <dbReference type="ARBA" id="ARBA00022801"/>
    </source>
</evidence>
<dbReference type="Pfam" id="PF00703">
    <property type="entry name" value="Glyco_hydro_2"/>
    <property type="match status" value="1"/>
</dbReference>
<dbReference type="EMBL" id="MAYM02002243">
    <property type="protein sequence ID" value="RLN02212.1"/>
    <property type="molecule type" value="Genomic_DNA"/>
</dbReference>
<dbReference type="PANTHER" id="PTHR43730">
    <property type="entry name" value="BETA-MANNOSIDASE"/>
    <property type="match status" value="1"/>
</dbReference>
<comment type="similarity">
    <text evidence="11">Belongs to the glycosyl hydrolase 2 family. Beta-mannosidase B subfamily.</text>
</comment>
<evidence type="ECO:0000256" key="2">
    <source>
        <dbReference type="ARBA" id="ARBA00004613"/>
    </source>
</evidence>
<evidence type="ECO:0000256" key="6">
    <source>
        <dbReference type="ARBA" id="ARBA00012754"/>
    </source>
</evidence>
<dbReference type="CDD" id="cd15845">
    <property type="entry name" value="SNARE_syntaxin16"/>
    <property type="match status" value="1"/>
</dbReference>
<dbReference type="GO" id="GO:0016020">
    <property type="term" value="C:membrane"/>
    <property type="evidence" value="ECO:0007669"/>
    <property type="project" value="InterPro"/>
</dbReference>
<reference evidence="16" key="3">
    <citation type="submission" date="2020-06" db="EMBL/GenBank/DDBJ databases">
        <authorList>
            <person name="Studholme D.J."/>
        </authorList>
    </citation>
    <scope>NUCLEOTIDE SEQUENCE</scope>
    <source>
        <strain evidence="16">NZFS 2646</strain>
        <strain evidence="17">NZFS 3630</strain>
    </source>
</reference>
<dbReference type="InterPro" id="IPR041625">
    <property type="entry name" value="Beta-mannosidase_Ig"/>
</dbReference>
<reference evidence="16" key="1">
    <citation type="journal article" date="2015" name="Genom Data">
        <title>Genome sequences of six Phytophthora species associated with forests in New Zealand.</title>
        <authorList>
            <person name="Studholme D.J."/>
            <person name="McDougal R.L."/>
            <person name="Sambles C."/>
            <person name="Hansen E."/>
            <person name="Hardy G."/>
            <person name="Grant M."/>
            <person name="Ganley R.J."/>
            <person name="Williams N.M."/>
        </authorList>
    </citation>
    <scope>NUCLEOTIDE SEQUENCE</scope>
    <source>
        <strain evidence="16">NZFS 2646</strain>
        <strain evidence="17">NZFS 3630</strain>
    </source>
</reference>
<evidence type="ECO:0000256" key="5">
    <source>
        <dbReference type="ARBA" id="ARBA00011738"/>
    </source>
</evidence>
<evidence type="ECO:0000256" key="4">
    <source>
        <dbReference type="ARBA" id="ARBA00009063"/>
    </source>
</evidence>
<dbReference type="InterPro" id="IPR006012">
    <property type="entry name" value="Syntaxin/epimorphin_CS"/>
</dbReference>
<dbReference type="EC" id="3.2.1.25" evidence="6"/>
<dbReference type="InterPro" id="IPR036156">
    <property type="entry name" value="Beta-gal/glucu_dom_sf"/>
</dbReference>
<evidence type="ECO:0000256" key="3">
    <source>
        <dbReference type="ARBA" id="ARBA00004740"/>
    </source>
</evidence>
<dbReference type="GO" id="GO:0005975">
    <property type="term" value="P:carbohydrate metabolic process"/>
    <property type="evidence" value="ECO:0007669"/>
    <property type="project" value="InterPro"/>
</dbReference>
<evidence type="ECO:0000256" key="10">
    <source>
        <dbReference type="ARBA" id="ARBA00023295"/>
    </source>
</evidence>
<evidence type="ECO:0000256" key="13">
    <source>
        <dbReference type="ARBA" id="ARBA00041614"/>
    </source>
</evidence>
<dbReference type="GO" id="GO:0004567">
    <property type="term" value="F:beta-mannosidase activity"/>
    <property type="evidence" value="ECO:0007669"/>
    <property type="project" value="UniProtKB-EC"/>
</dbReference>
<evidence type="ECO:0000256" key="11">
    <source>
        <dbReference type="ARBA" id="ARBA00038429"/>
    </source>
</evidence>
<dbReference type="FunFam" id="3.20.20.80:FF:000050">
    <property type="entry name" value="Beta-mannosidase B"/>
    <property type="match status" value="1"/>
</dbReference>
<evidence type="ECO:0000313" key="19">
    <source>
        <dbReference type="EMBL" id="RLN78469.1"/>
    </source>
</evidence>
<gene>
    <name evidence="18" type="ORF">BBI17_006008</name>
    <name evidence="19" type="ORF">BBO99_00005946</name>
    <name evidence="16" type="ORF">JM16_005901</name>
    <name evidence="17" type="ORF">JM18_005750</name>
</gene>
<dbReference type="SMART" id="SM00397">
    <property type="entry name" value="t_SNARE"/>
    <property type="match status" value="1"/>
</dbReference>
<dbReference type="Proteomes" id="UP000785171">
    <property type="component" value="Unassembled WGS sequence"/>
</dbReference>
<organism evidence="19 20">
    <name type="scientific">Phytophthora kernoviae</name>
    <dbReference type="NCBI Taxonomy" id="325452"/>
    <lineage>
        <taxon>Eukaryota</taxon>
        <taxon>Sar</taxon>
        <taxon>Stramenopiles</taxon>
        <taxon>Oomycota</taxon>
        <taxon>Peronosporomycetes</taxon>
        <taxon>Peronosporales</taxon>
        <taxon>Peronosporaceae</taxon>
        <taxon>Phytophthora</taxon>
    </lineage>
</organism>
<evidence type="ECO:0000313" key="17">
    <source>
        <dbReference type="EMBL" id="KAG2523539.1"/>
    </source>
</evidence>
<name>A0A3R7KIE6_9STRA</name>
<dbReference type="Gene3D" id="2.60.40.10">
    <property type="entry name" value="Immunoglobulins"/>
    <property type="match status" value="2"/>
</dbReference>
<dbReference type="SUPFAM" id="SSF49785">
    <property type="entry name" value="Galactose-binding domain-like"/>
    <property type="match status" value="1"/>
</dbReference>
<dbReference type="InterPro" id="IPR008979">
    <property type="entry name" value="Galactose-bd-like_sf"/>
</dbReference>
<accession>A0A3R7KIE6</accession>
<dbReference type="SMART" id="SM00503">
    <property type="entry name" value="SynN"/>
    <property type="match status" value="1"/>
</dbReference>
<dbReference type="InterPro" id="IPR006011">
    <property type="entry name" value="Syntaxin_N"/>
</dbReference>
<dbReference type="InterPro" id="IPR041447">
    <property type="entry name" value="Mannosidase_ig"/>
</dbReference>
<keyword evidence="7" id="KW-0964">Secreted</keyword>
<dbReference type="Proteomes" id="UP000792063">
    <property type="component" value="Unassembled WGS sequence"/>
</dbReference>
<proteinExistence type="inferred from homology"/>
<dbReference type="AlphaFoldDB" id="A0A3R7KIE6"/>
<evidence type="ECO:0000256" key="14">
    <source>
        <dbReference type="RuleBase" id="RU003858"/>
    </source>
</evidence>
<dbReference type="SUPFAM" id="SSF47661">
    <property type="entry name" value="t-snare proteins"/>
    <property type="match status" value="1"/>
</dbReference>
<keyword evidence="8" id="KW-0378">Hydrolase</keyword>
<dbReference type="InterPro" id="IPR000727">
    <property type="entry name" value="T_SNARE_dom"/>
</dbReference>
<dbReference type="Pfam" id="PF05739">
    <property type="entry name" value="SNARE"/>
    <property type="match status" value="1"/>
</dbReference>
<dbReference type="GO" id="GO:0006886">
    <property type="term" value="P:intracellular protein transport"/>
    <property type="evidence" value="ECO:0007669"/>
    <property type="project" value="InterPro"/>
</dbReference>
<reference evidence="20 21" key="2">
    <citation type="submission" date="2018-07" db="EMBL/GenBank/DDBJ databases">
        <title>Genome sequencing of oomycete isolates from Chile give support for New Zealand origin for Phytophthora kernoviae and make available the first Nothophytophthora sp. genome.</title>
        <authorList>
            <person name="Studholme D.J."/>
            <person name="Sanfuentes E."/>
            <person name="Panda P."/>
            <person name="Hill R."/>
            <person name="Sambles C."/>
            <person name="Grant M."/>
            <person name="Williams N.M."/>
            <person name="Mcdougal R.L."/>
        </authorList>
    </citation>
    <scope>NUCLEOTIDE SEQUENCE [LARGE SCALE GENOMIC DNA]</scope>
    <source>
        <strain evidence="18">Chile2</strain>
        <strain evidence="19">Chile4</strain>
    </source>
</reference>
<comment type="catalytic activity">
    <reaction evidence="1">
        <text>Hydrolysis of terminal, non-reducing beta-D-mannose residues in beta-D-mannosides.</text>
        <dbReference type="EC" id="3.2.1.25"/>
    </reaction>
</comment>
<dbReference type="Proteomes" id="UP000285624">
    <property type="component" value="Unassembled WGS sequence"/>
</dbReference>
<dbReference type="Gene3D" id="1.20.58.70">
    <property type="match status" value="1"/>
</dbReference>
<evidence type="ECO:0000256" key="12">
    <source>
        <dbReference type="ARBA" id="ARBA00041069"/>
    </source>
</evidence>
<evidence type="ECO:0000256" key="7">
    <source>
        <dbReference type="ARBA" id="ARBA00022525"/>
    </source>
</evidence>
<evidence type="ECO:0000313" key="16">
    <source>
        <dbReference type="EMBL" id="KAG2521963.1"/>
    </source>
</evidence>
<feature type="domain" description="T-SNARE coiled-coil homology" evidence="15">
    <location>
        <begin position="205"/>
        <end position="267"/>
    </location>
</feature>
<dbReference type="Pfam" id="PF17786">
    <property type="entry name" value="Mannosidase_ig"/>
    <property type="match status" value="1"/>
</dbReference>
<dbReference type="Pfam" id="PF22666">
    <property type="entry name" value="Glyco_hydro_2_N2"/>
    <property type="match status" value="1"/>
</dbReference>
<dbReference type="Proteomes" id="UP000285883">
    <property type="component" value="Unassembled WGS sequence"/>
</dbReference>
<dbReference type="SUPFAM" id="SSF51445">
    <property type="entry name" value="(Trans)glycosidases"/>
    <property type="match status" value="1"/>
</dbReference>
<dbReference type="GO" id="GO:0016192">
    <property type="term" value="P:vesicle-mediated transport"/>
    <property type="evidence" value="ECO:0007669"/>
    <property type="project" value="InterPro"/>
</dbReference>
<dbReference type="InterPro" id="IPR054593">
    <property type="entry name" value="Beta-mannosidase-like_N2"/>
</dbReference>
<dbReference type="InterPro" id="IPR010989">
    <property type="entry name" value="SNARE"/>
</dbReference>
<evidence type="ECO:0000313" key="20">
    <source>
        <dbReference type="Proteomes" id="UP000285624"/>
    </source>
</evidence>
<dbReference type="EMBL" id="JPWV03000181">
    <property type="protein sequence ID" value="KAG2521963.1"/>
    <property type="molecule type" value="Genomic_DNA"/>
</dbReference>
<dbReference type="Gene3D" id="2.60.120.260">
    <property type="entry name" value="Galactose-binding domain-like"/>
    <property type="match status" value="1"/>
</dbReference>
<dbReference type="InterPro" id="IPR006102">
    <property type="entry name" value="Ig-like_GH2"/>
</dbReference>
<evidence type="ECO:0000256" key="1">
    <source>
        <dbReference type="ARBA" id="ARBA00000829"/>
    </source>
</evidence>
<dbReference type="GO" id="GO:0005576">
    <property type="term" value="C:extracellular region"/>
    <property type="evidence" value="ECO:0007669"/>
    <property type="project" value="UniProtKB-SubCell"/>
</dbReference>
<evidence type="ECO:0000313" key="21">
    <source>
        <dbReference type="Proteomes" id="UP000285883"/>
    </source>
</evidence>
<evidence type="ECO:0000256" key="9">
    <source>
        <dbReference type="ARBA" id="ARBA00023180"/>
    </source>
</evidence>
<dbReference type="STRING" id="325452.A0A3R7KIE6"/>
<dbReference type="Gene3D" id="3.20.20.80">
    <property type="entry name" value="Glycosidases"/>
    <property type="match status" value="1"/>
</dbReference>